<evidence type="ECO:0000313" key="3">
    <source>
        <dbReference type="EMBL" id="JAV72674.1"/>
    </source>
</evidence>
<sequence>MPYVLRSQGQTSTMAGDNIELEPSNKDIMTLLLDLKNSQSSREEEMIKSLNACHEKLDLNSLELTKINLRLDAYSELLEKLKNENQNLRKELTSCALEIDKLEQYTRRNTIEIHGIPYVNGEDTYVLVQQVATALSVPVSKNAIDICHRLRTQAHKPSPILCKFVNRYVKEEIIARRKVKRNLSTSDIGMTSGDTIYVNENLTSCRRKLLFRARQTQKEIGFKFLWTKNGFIYARKDEKSPITEINSTEDIERIKAGAL</sequence>
<feature type="coiled-coil region" evidence="1">
    <location>
        <begin position="64"/>
        <end position="105"/>
    </location>
</feature>
<evidence type="ECO:0000259" key="2">
    <source>
        <dbReference type="Pfam" id="PF25298"/>
    </source>
</evidence>
<reference evidence="3" key="1">
    <citation type="journal article" date="2016" name="Sci. Rep.">
        <title>Molecular characterization of firefly nuptial gifts: a multi-omics approach sheds light on postcopulatory sexual selection.</title>
        <authorList>
            <person name="Al-Wathiqui N."/>
            <person name="Fallon T.R."/>
            <person name="South A."/>
            <person name="Weng J.K."/>
            <person name="Lewis S.M."/>
        </authorList>
    </citation>
    <scope>NUCLEOTIDE SEQUENCE</scope>
</reference>
<accession>A0A1Y1LGC7</accession>
<name>A0A1Y1LGC7_PHOPY</name>
<protein>
    <recommendedName>
        <fullName evidence="2">FP protein C-terminal domain-containing protein</fullName>
    </recommendedName>
</protein>
<organism evidence="3">
    <name type="scientific">Photinus pyralis</name>
    <name type="common">Common eastern firefly</name>
    <name type="synonym">Lampyris pyralis</name>
    <dbReference type="NCBI Taxonomy" id="7054"/>
    <lineage>
        <taxon>Eukaryota</taxon>
        <taxon>Metazoa</taxon>
        <taxon>Ecdysozoa</taxon>
        <taxon>Arthropoda</taxon>
        <taxon>Hexapoda</taxon>
        <taxon>Insecta</taxon>
        <taxon>Pterygota</taxon>
        <taxon>Neoptera</taxon>
        <taxon>Endopterygota</taxon>
        <taxon>Coleoptera</taxon>
        <taxon>Polyphaga</taxon>
        <taxon>Elateriformia</taxon>
        <taxon>Elateroidea</taxon>
        <taxon>Lampyridae</taxon>
        <taxon>Lampyrinae</taxon>
        <taxon>Photinus</taxon>
    </lineage>
</organism>
<dbReference type="Pfam" id="PF25298">
    <property type="entry name" value="Baculo_FP_2nd"/>
    <property type="match status" value="1"/>
</dbReference>
<proteinExistence type="predicted"/>
<dbReference type="AlphaFoldDB" id="A0A1Y1LGC7"/>
<keyword evidence="1" id="KW-0175">Coiled coil</keyword>
<evidence type="ECO:0000256" key="1">
    <source>
        <dbReference type="SAM" id="Coils"/>
    </source>
</evidence>
<dbReference type="EMBL" id="GEZM01056478">
    <property type="protein sequence ID" value="JAV72674.1"/>
    <property type="molecule type" value="Transcribed_RNA"/>
</dbReference>
<dbReference type="InterPro" id="IPR057251">
    <property type="entry name" value="FP_C"/>
</dbReference>
<feature type="domain" description="FP protein C-terminal" evidence="2">
    <location>
        <begin position="203"/>
        <end position="255"/>
    </location>
</feature>